<dbReference type="AlphaFoldDB" id="A0AAI8YQR2"/>
<evidence type="ECO:0000256" key="1">
    <source>
        <dbReference type="ARBA" id="ARBA00022603"/>
    </source>
</evidence>
<proteinExistence type="predicted"/>
<evidence type="ECO:0000256" key="2">
    <source>
        <dbReference type="ARBA" id="ARBA00022679"/>
    </source>
</evidence>
<gene>
    <name evidence="5" type="ORF">KHLLAP_LOCUS14361</name>
</gene>
<dbReference type="PANTHER" id="PTHR43712:SF12">
    <property type="entry name" value="STERIGMATOCYSTIN 8-O-METHYLTRANSFERASE"/>
    <property type="match status" value="1"/>
</dbReference>
<dbReference type="InterPro" id="IPR029063">
    <property type="entry name" value="SAM-dependent_MTases_sf"/>
</dbReference>
<dbReference type="SUPFAM" id="SSF53335">
    <property type="entry name" value="S-adenosyl-L-methionine-dependent methyltransferases"/>
    <property type="match status" value="1"/>
</dbReference>
<keyword evidence="2" id="KW-0808">Transferase</keyword>
<dbReference type="GO" id="GO:0032259">
    <property type="term" value="P:methylation"/>
    <property type="evidence" value="ECO:0007669"/>
    <property type="project" value="UniProtKB-KW"/>
</dbReference>
<dbReference type="InterPro" id="IPR016461">
    <property type="entry name" value="COMT-like"/>
</dbReference>
<protein>
    <submittedName>
        <fullName evidence="5">Uu.00g020120.m01.CDS01</fullName>
    </submittedName>
</protein>
<evidence type="ECO:0000259" key="4">
    <source>
        <dbReference type="Pfam" id="PF00891"/>
    </source>
</evidence>
<accession>A0AAI8YQR2</accession>
<evidence type="ECO:0000256" key="3">
    <source>
        <dbReference type="ARBA" id="ARBA00022691"/>
    </source>
</evidence>
<dbReference type="GO" id="GO:0008171">
    <property type="term" value="F:O-methyltransferase activity"/>
    <property type="evidence" value="ECO:0007669"/>
    <property type="project" value="InterPro"/>
</dbReference>
<dbReference type="Gene3D" id="1.10.10.10">
    <property type="entry name" value="Winged helix-like DNA-binding domain superfamily/Winged helix DNA-binding domain"/>
    <property type="match status" value="1"/>
</dbReference>
<evidence type="ECO:0000313" key="5">
    <source>
        <dbReference type="EMBL" id="CAJ2513893.1"/>
    </source>
</evidence>
<comment type="caution">
    <text evidence="5">The sequence shown here is derived from an EMBL/GenBank/DDBJ whole genome shotgun (WGS) entry which is preliminary data.</text>
</comment>
<dbReference type="PANTHER" id="PTHR43712">
    <property type="entry name" value="PUTATIVE (AFU_ORTHOLOGUE AFUA_4G14580)-RELATED"/>
    <property type="match status" value="1"/>
</dbReference>
<dbReference type="InterPro" id="IPR036388">
    <property type="entry name" value="WH-like_DNA-bd_sf"/>
</dbReference>
<organism evidence="5 6">
    <name type="scientific">Anthostomella pinea</name>
    <dbReference type="NCBI Taxonomy" id="933095"/>
    <lineage>
        <taxon>Eukaryota</taxon>
        <taxon>Fungi</taxon>
        <taxon>Dikarya</taxon>
        <taxon>Ascomycota</taxon>
        <taxon>Pezizomycotina</taxon>
        <taxon>Sordariomycetes</taxon>
        <taxon>Xylariomycetidae</taxon>
        <taxon>Xylariales</taxon>
        <taxon>Xylariaceae</taxon>
        <taxon>Anthostomella</taxon>
    </lineage>
</organism>
<dbReference type="Pfam" id="PF00891">
    <property type="entry name" value="Methyltransf_2"/>
    <property type="match status" value="1"/>
</dbReference>
<feature type="domain" description="O-methyltransferase C-terminal" evidence="4">
    <location>
        <begin position="264"/>
        <end position="411"/>
    </location>
</feature>
<keyword evidence="3" id="KW-0949">S-adenosyl-L-methionine</keyword>
<evidence type="ECO:0000313" key="6">
    <source>
        <dbReference type="Proteomes" id="UP001295740"/>
    </source>
</evidence>
<dbReference type="InterPro" id="IPR001077">
    <property type="entry name" value="COMT_C"/>
</dbReference>
<dbReference type="EMBL" id="CAUWAG010000020">
    <property type="protein sequence ID" value="CAJ2513893.1"/>
    <property type="molecule type" value="Genomic_DNA"/>
</dbReference>
<dbReference type="SUPFAM" id="SSF46785">
    <property type="entry name" value="Winged helix' DNA-binding domain"/>
    <property type="match status" value="1"/>
</dbReference>
<reference evidence="5" key="1">
    <citation type="submission" date="2023-10" db="EMBL/GenBank/DDBJ databases">
        <authorList>
            <person name="Hackl T."/>
        </authorList>
    </citation>
    <scope>NUCLEOTIDE SEQUENCE</scope>
</reference>
<dbReference type="PROSITE" id="PS51683">
    <property type="entry name" value="SAM_OMT_II"/>
    <property type="match status" value="1"/>
</dbReference>
<keyword evidence="1" id="KW-0489">Methyltransferase</keyword>
<dbReference type="InterPro" id="IPR036390">
    <property type="entry name" value="WH_DNA-bd_sf"/>
</dbReference>
<keyword evidence="6" id="KW-1185">Reference proteome</keyword>
<name>A0AAI8YQR2_9PEZI</name>
<sequence>MASLRPISELGSLIQDHTRTIEDGMKGSPGGEFLTSFGSKPAQMPSSLAPPRAELLETLDELRARLLGPMGYLTSLALPSPVITIVLQTLYTYNIASHVPLTPGATITYPDLAARCGLPVDDTRRIMQAAIAFRIFEEASPDTSVRHNALSGILAVIPGMNDVLGFLVEEHTAAAAKFVESLRRWPGSGEPGHCALMLASRAEKGLSNDDFEDPSKGYFDFIADDEKRVARFRMAMGLASNSPAYSWSYFVDSLPWADSEQCPETIADIGGAGGELCHAILRKYPGVKKATVLDLPEVIAGVKAPEDLEARLDFAAYNFLAETVTLKVDAYVFRHIFHDWSDQYAAKILTNLVPALKSSSRIWIAEVVLPDLSESAHTRDQTQRGADLIMKIGHNGKERSKRGWEDLFAEADKRFRIESIVQPAGAHDAIIEVVFDA</sequence>
<dbReference type="Gene3D" id="3.40.50.150">
    <property type="entry name" value="Vaccinia Virus protein VP39"/>
    <property type="match status" value="1"/>
</dbReference>
<dbReference type="Proteomes" id="UP001295740">
    <property type="component" value="Unassembled WGS sequence"/>
</dbReference>